<dbReference type="Proteomes" id="UP000770629">
    <property type="component" value="Unassembled WGS sequence"/>
</dbReference>
<evidence type="ECO:0000313" key="3">
    <source>
        <dbReference type="Proteomes" id="UP000770629"/>
    </source>
</evidence>
<protein>
    <submittedName>
        <fullName evidence="2">Adenylate/guanylate cyclase domain-containing protein</fullName>
    </submittedName>
</protein>
<dbReference type="InterPro" id="IPR029787">
    <property type="entry name" value="Nucleotide_cyclase"/>
</dbReference>
<feature type="domain" description="Guanylate cyclase" evidence="1">
    <location>
        <begin position="179"/>
        <end position="318"/>
    </location>
</feature>
<dbReference type="InterPro" id="IPR001054">
    <property type="entry name" value="A/G_cyclase"/>
</dbReference>
<dbReference type="EMBL" id="JABDYF010000003">
    <property type="protein sequence ID" value="MBX5089508.1"/>
    <property type="molecule type" value="Genomic_DNA"/>
</dbReference>
<dbReference type="InterPro" id="IPR050697">
    <property type="entry name" value="Adenylyl/Guanylyl_Cyclase_3/4"/>
</dbReference>
<dbReference type="SUPFAM" id="SSF55073">
    <property type="entry name" value="Nucleotide cyclase"/>
    <property type="match status" value="1"/>
</dbReference>
<dbReference type="CDD" id="cd07302">
    <property type="entry name" value="CHD"/>
    <property type="match status" value="1"/>
</dbReference>
<proteinExistence type="predicted"/>
<sequence>MDLTSSLAWLVDEAAASPGPERFLAELGRQLLCDGLPVAGGALTLSVPHPIIARRTWLWRAETGVVIEALGFAAAPPVEAGREWLAGLGRVWEERIGKSQESPVLGWAGTANGAGDGAFGTAEARRLQEIARFAAAPLAALSAREARTALLEAYLGRRSAARVQAGALARGTGETIRAALVCADLRDFTALSEVTEPYAMIATLDAWFDRIAGAVHAFGGEVLKFIGDGVLAIFPVAPASGEETQADRDACEAALRAVAASCAGMAHLDELRRAQGLSPLPFGAALHFGEILWGNIGAADRLDFTAIGPAVNLVSRLEGLCKPLGRTVLISGAVAANTEAVLTPLGEHALRGIARPCAVFALPEERA</sequence>
<dbReference type="RefSeq" id="WP_221119323.1">
    <property type="nucleotide sequence ID" value="NZ_JABDXQ010000008.1"/>
</dbReference>
<dbReference type="Pfam" id="PF00211">
    <property type="entry name" value="Guanylate_cyc"/>
    <property type="match status" value="1"/>
</dbReference>
<dbReference type="PANTHER" id="PTHR43081">
    <property type="entry name" value="ADENYLATE CYCLASE, TERMINAL-DIFFERENTIATION SPECIFIC-RELATED"/>
    <property type="match status" value="1"/>
</dbReference>
<organism evidence="2 3">
    <name type="scientific">Rhizobium lentis</name>
    <dbReference type="NCBI Taxonomy" id="1138194"/>
    <lineage>
        <taxon>Bacteria</taxon>
        <taxon>Pseudomonadati</taxon>
        <taxon>Pseudomonadota</taxon>
        <taxon>Alphaproteobacteria</taxon>
        <taxon>Hyphomicrobiales</taxon>
        <taxon>Rhizobiaceae</taxon>
        <taxon>Rhizobium/Agrobacterium group</taxon>
        <taxon>Rhizobium</taxon>
    </lineage>
</organism>
<dbReference type="SMART" id="SM00044">
    <property type="entry name" value="CYCc"/>
    <property type="match status" value="1"/>
</dbReference>
<keyword evidence="3" id="KW-1185">Reference proteome</keyword>
<gene>
    <name evidence="2" type="ORF">HJB60_10045</name>
</gene>
<evidence type="ECO:0000313" key="2">
    <source>
        <dbReference type="EMBL" id="MBX5089508.1"/>
    </source>
</evidence>
<accession>A0ABS7IFZ4</accession>
<dbReference type="Gene3D" id="3.30.70.1230">
    <property type="entry name" value="Nucleotide cyclase"/>
    <property type="match status" value="1"/>
</dbReference>
<comment type="caution">
    <text evidence="2">The sequence shown here is derived from an EMBL/GenBank/DDBJ whole genome shotgun (WGS) entry which is preliminary data.</text>
</comment>
<name>A0ABS7IFZ4_9HYPH</name>
<dbReference type="PANTHER" id="PTHR43081:SF11">
    <property type="entry name" value="BLR2264 PROTEIN"/>
    <property type="match status" value="1"/>
</dbReference>
<reference evidence="2 3" key="1">
    <citation type="submission" date="2020-04" db="EMBL/GenBank/DDBJ databases">
        <title>Global-level population genomics: horizontal gene transfer, symbiosis and evolution in Rhizobia.</title>
        <authorList>
            <person name="Gai Y."/>
        </authorList>
    </citation>
    <scope>NUCLEOTIDE SEQUENCE [LARGE SCALE GENOMIC DNA]</scope>
    <source>
        <strain evidence="2 3">BLR33</strain>
    </source>
</reference>
<dbReference type="PROSITE" id="PS50125">
    <property type="entry name" value="GUANYLATE_CYCLASE_2"/>
    <property type="match status" value="1"/>
</dbReference>
<evidence type="ECO:0000259" key="1">
    <source>
        <dbReference type="PROSITE" id="PS50125"/>
    </source>
</evidence>